<gene>
    <name evidence="2" type="ORF">G3I43_28615</name>
</gene>
<reference evidence="2" key="1">
    <citation type="submission" date="2020-01" db="EMBL/GenBank/DDBJ databases">
        <title>Insect and environment-associated Actinomycetes.</title>
        <authorList>
            <person name="Currrie C."/>
            <person name="Chevrette M."/>
            <person name="Carlson C."/>
            <person name="Stubbendieck R."/>
            <person name="Wendt-Pienkowski E."/>
        </authorList>
    </citation>
    <scope>NUCLEOTIDE SEQUENCE</scope>
    <source>
        <strain evidence="2">SID505</strain>
    </source>
</reference>
<accession>A0A6G3SZD4</accession>
<evidence type="ECO:0000256" key="1">
    <source>
        <dbReference type="SAM" id="MobiDB-lite"/>
    </source>
</evidence>
<sequence>MPTPERPAQPRPTPSAPSMRDLLASCAAATAVSTPPNDGAREPEAADRGVIPPPARRDAA</sequence>
<protein>
    <submittedName>
        <fullName evidence="2">Uncharacterized protein</fullName>
    </submittedName>
</protein>
<name>A0A6G3SZD4_STRAQ</name>
<feature type="region of interest" description="Disordered" evidence="1">
    <location>
        <begin position="29"/>
        <end position="60"/>
    </location>
</feature>
<dbReference type="AlphaFoldDB" id="A0A6G3SZD4"/>
<evidence type="ECO:0000313" key="2">
    <source>
        <dbReference type="EMBL" id="NEB88102.1"/>
    </source>
</evidence>
<organism evidence="2">
    <name type="scientific">Streptomyces anulatus</name>
    <name type="common">Streptomyces chrysomallus</name>
    <dbReference type="NCBI Taxonomy" id="1892"/>
    <lineage>
        <taxon>Bacteria</taxon>
        <taxon>Bacillati</taxon>
        <taxon>Actinomycetota</taxon>
        <taxon>Actinomycetes</taxon>
        <taxon>Kitasatosporales</taxon>
        <taxon>Streptomycetaceae</taxon>
        <taxon>Streptomyces</taxon>
    </lineage>
</organism>
<dbReference type="EMBL" id="JAAGMK010000822">
    <property type="protein sequence ID" value="NEB88102.1"/>
    <property type="molecule type" value="Genomic_DNA"/>
</dbReference>
<proteinExistence type="predicted"/>
<dbReference type="RefSeq" id="WP_164259710.1">
    <property type="nucleotide sequence ID" value="NZ_JAAGLK010000143.1"/>
</dbReference>
<comment type="caution">
    <text evidence="2">The sequence shown here is derived from an EMBL/GenBank/DDBJ whole genome shotgun (WGS) entry which is preliminary data.</text>
</comment>